<dbReference type="InterPro" id="IPR025944">
    <property type="entry name" value="Sigma_54_int_dom_CS"/>
</dbReference>
<dbReference type="GO" id="GO:0043565">
    <property type="term" value="F:sequence-specific DNA binding"/>
    <property type="evidence" value="ECO:0007669"/>
    <property type="project" value="InterPro"/>
</dbReference>
<dbReference type="Gene3D" id="1.10.10.60">
    <property type="entry name" value="Homeodomain-like"/>
    <property type="match status" value="1"/>
</dbReference>
<dbReference type="Gene3D" id="1.10.8.60">
    <property type="match status" value="1"/>
</dbReference>
<name>X1MKY0_9ZZZZ</name>
<keyword evidence="2" id="KW-0067">ATP-binding</keyword>
<organism evidence="6">
    <name type="scientific">marine sediment metagenome</name>
    <dbReference type="NCBI Taxonomy" id="412755"/>
    <lineage>
        <taxon>unclassified sequences</taxon>
        <taxon>metagenomes</taxon>
        <taxon>ecological metagenomes</taxon>
    </lineage>
</organism>
<dbReference type="InterPro" id="IPR002197">
    <property type="entry name" value="HTH_Fis"/>
</dbReference>
<protein>
    <recommendedName>
        <fullName evidence="5">Sigma-54 factor interaction domain-containing protein</fullName>
    </recommendedName>
</protein>
<dbReference type="EMBL" id="BARV01010023">
    <property type="protein sequence ID" value="GAI06989.1"/>
    <property type="molecule type" value="Genomic_DNA"/>
</dbReference>
<evidence type="ECO:0000259" key="5">
    <source>
        <dbReference type="PROSITE" id="PS50045"/>
    </source>
</evidence>
<reference evidence="6" key="1">
    <citation type="journal article" date="2014" name="Front. Microbiol.">
        <title>High frequency of phylogenetically diverse reductive dehalogenase-homologous genes in deep subseafloor sedimentary metagenomes.</title>
        <authorList>
            <person name="Kawai M."/>
            <person name="Futagami T."/>
            <person name="Toyoda A."/>
            <person name="Takaki Y."/>
            <person name="Nishi S."/>
            <person name="Hori S."/>
            <person name="Arai W."/>
            <person name="Tsubouchi T."/>
            <person name="Morono Y."/>
            <person name="Uchiyama I."/>
            <person name="Ito T."/>
            <person name="Fujiyama A."/>
            <person name="Inagaki F."/>
            <person name="Takami H."/>
        </authorList>
    </citation>
    <scope>NUCLEOTIDE SEQUENCE</scope>
    <source>
        <strain evidence="6">Expedition CK06-06</strain>
    </source>
</reference>
<evidence type="ECO:0000256" key="3">
    <source>
        <dbReference type="ARBA" id="ARBA00023015"/>
    </source>
</evidence>
<keyword evidence="3" id="KW-0805">Transcription regulation</keyword>
<dbReference type="PANTHER" id="PTHR32071">
    <property type="entry name" value="TRANSCRIPTIONAL REGULATORY PROTEIN"/>
    <property type="match status" value="1"/>
</dbReference>
<keyword evidence="1" id="KW-0547">Nucleotide-binding</keyword>
<dbReference type="PRINTS" id="PR01590">
    <property type="entry name" value="HTHFIS"/>
</dbReference>
<dbReference type="AlphaFoldDB" id="X1MKY0"/>
<dbReference type="InterPro" id="IPR002078">
    <property type="entry name" value="Sigma_54_int"/>
</dbReference>
<dbReference type="InterPro" id="IPR009057">
    <property type="entry name" value="Homeodomain-like_sf"/>
</dbReference>
<dbReference type="Pfam" id="PF02954">
    <property type="entry name" value="HTH_8"/>
    <property type="match status" value="1"/>
</dbReference>
<evidence type="ECO:0000256" key="2">
    <source>
        <dbReference type="ARBA" id="ARBA00022840"/>
    </source>
</evidence>
<gene>
    <name evidence="6" type="ORF">S06H3_19556</name>
</gene>
<dbReference type="PANTHER" id="PTHR32071:SF57">
    <property type="entry name" value="C4-DICARBOXYLATE TRANSPORT TRANSCRIPTIONAL REGULATORY PROTEIN DCTD"/>
    <property type="match status" value="1"/>
</dbReference>
<dbReference type="GO" id="GO:0006355">
    <property type="term" value="P:regulation of DNA-templated transcription"/>
    <property type="evidence" value="ECO:0007669"/>
    <property type="project" value="InterPro"/>
</dbReference>
<evidence type="ECO:0000256" key="4">
    <source>
        <dbReference type="ARBA" id="ARBA00023163"/>
    </source>
</evidence>
<evidence type="ECO:0000313" key="6">
    <source>
        <dbReference type="EMBL" id="GAI06989.1"/>
    </source>
</evidence>
<evidence type="ECO:0000256" key="1">
    <source>
        <dbReference type="ARBA" id="ARBA00022741"/>
    </source>
</evidence>
<keyword evidence="4" id="KW-0804">Transcription</keyword>
<comment type="caution">
    <text evidence="6">The sequence shown here is derived from an EMBL/GenBank/DDBJ whole genome shotgun (WGS) entry which is preliminary data.</text>
</comment>
<feature type="domain" description="Sigma-54 factor interaction" evidence="5">
    <location>
        <begin position="1"/>
        <end position="21"/>
    </location>
</feature>
<dbReference type="PROSITE" id="PS00688">
    <property type="entry name" value="SIGMA54_INTERACT_3"/>
    <property type="match status" value="1"/>
</dbReference>
<dbReference type="PROSITE" id="PS50045">
    <property type="entry name" value="SIGMA54_INTERACT_4"/>
    <property type="match status" value="1"/>
</dbReference>
<dbReference type="Pfam" id="PF25601">
    <property type="entry name" value="AAA_lid_14"/>
    <property type="match status" value="1"/>
</dbReference>
<accession>X1MKY0</accession>
<dbReference type="InterPro" id="IPR058031">
    <property type="entry name" value="AAA_lid_NorR"/>
</dbReference>
<dbReference type="SUPFAM" id="SSF46689">
    <property type="entry name" value="Homeodomain-like"/>
    <property type="match status" value="1"/>
</dbReference>
<dbReference type="GO" id="GO:0005524">
    <property type="term" value="F:ATP binding"/>
    <property type="evidence" value="ECO:0007669"/>
    <property type="project" value="UniProtKB-KW"/>
</dbReference>
<sequence length="114" mass="13088">MRCDWPGNVRELENVIERAIVIGKTNAILVEDLPLRVEKVASGPELDISPEKIPFEQRVENFEKKLIIDALEKANWIQIKAAQLLGTSRSIIRYKMKKYGIKRGYIEDPSKINP</sequence>
<proteinExistence type="predicted"/>